<accession>A0ABW5RVZ8</accession>
<evidence type="ECO:0000313" key="2">
    <source>
        <dbReference type="Proteomes" id="UP001597506"/>
    </source>
</evidence>
<comment type="caution">
    <text evidence="1">The sequence shown here is derived from an EMBL/GenBank/DDBJ whole genome shotgun (WGS) entry which is preliminary data.</text>
</comment>
<dbReference type="GO" id="GO:0016787">
    <property type="term" value="F:hydrolase activity"/>
    <property type="evidence" value="ECO:0007669"/>
    <property type="project" value="UniProtKB-KW"/>
</dbReference>
<dbReference type="InterPro" id="IPR010315">
    <property type="entry name" value="DUF915_hydro-like"/>
</dbReference>
<evidence type="ECO:0000313" key="1">
    <source>
        <dbReference type="EMBL" id="MFD2682149.1"/>
    </source>
</evidence>
<proteinExistence type="predicted"/>
<dbReference type="SUPFAM" id="SSF53474">
    <property type="entry name" value="alpha/beta-Hydrolases"/>
    <property type="match status" value="1"/>
</dbReference>
<dbReference type="EMBL" id="JBHUMF010000031">
    <property type="protein sequence ID" value="MFD2682149.1"/>
    <property type="molecule type" value="Genomic_DNA"/>
</dbReference>
<gene>
    <name evidence="1" type="ORF">ACFSUL_15525</name>
</gene>
<dbReference type="RefSeq" id="WP_377936857.1">
    <property type="nucleotide sequence ID" value="NZ_JBHUMF010000031.1"/>
</dbReference>
<dbReference type="Proteomes" id="UP001597506">
    <property type="component" value="Unassembled WGS sequence"/>
</dbReference>
<reference evidence="2" key="1">
    <citation type="journal article" date="2019" name="Int. J. Syst. Evol. Microbiol.">
        <title>The Global Catalogue of Microorganisms (GCM) 10K type strain sequencing project: providing services to taxonomists for standard genome sequencing and annotation.</title>
        <authorList>
            <consortium name="The Broad Institute Genomics Platform"/>
            <consortium name="The Broad Institute Genome Sequencing Center for Infectious Disease"/>
            <person name="Wu L."/>
            <person name="Ma J."/>
        </authorList>
    </citation>
    <scope>NUCLEOTIDE SEQUENCE [LARGE SCALE GENOMIC DNA]</scope>
    <source>
        <strain evidence="2">KCTC 3913</strain>
    </source>
</reference>
<organism evidence="1 2">
    <name type="scientific">Bacillus seohaeanensis</name>
    <dbReference type="NCBI Taxonomy" id="284580"/>
    <lineage>
        <taxon>Bacteria</taxon>
        <taxon>Bacillati</taxon>
        <taxon>Bacillota</taxon>
        <taxon>Bacilli</taxon>
        <taxon>Bacillales</taxon>
        <taxon>Bacillaceae</taxon>
        <taxon>Bacillus</taxon>
    </lineage>
</organism>
<dbReference type="InterPro" id="IPR029058">
    <property type="entry name" value="AB_hydrolase_fold"/>
</dbReference>
<dbReference type="Gene3D" id="3.40.50.1820">
    <property type="entry name" value="alpha/beta hydrolase"/>
    <property type="match status" value="1"/>
</dbReference>
<keyword evidence="1" id="KW-0378">Hydrolase</keyword>
<sequence>MAWVKKNRKRLVFGSLLIISFFTLYLLPRTDNVESSEKTLSKEEKIPTVFVHGFKGTYNSFKTMMDRFENQHGWGQKTLTLFVSEKGIITYSGDLPKNPSSPPLIQVVFESNRASIPDTTQWLENVMKFLYDFYEVRDINIVGHSMGGLVSTLYLQNSKNIVEVPKPHKFITIGSPFLGVTKQSYRQINTGAAVKDLMPNSKVLNNLYKNRGALPNDIKVFAIASTGDQVVSVKSATAIQKLFPRENYQQEIIYDPHASHSGLHESVLVDHLIGEFLWKIK</sequence>
<name>A0ABW5RVZ8_9BACI</name>
<protein>
    <submittedName>
        <fullName evidence="1">Alpha/beta hydrolase</fullName>
    </submittedName>
</protein>
<dbReference type="Pfam" id="PF06028">
    <property type="entry name" value="DUF915"/>
    <property type="match status" value="1"/>
</dbReference>
<keyword evidence="2" id="KW-1185">Reference proteome</keyword>